<proteinExistence type="predicted"/>
<dbReference type="GO" id="GO:0000978">
    <property type="term" value="F:RNA polymerase II cis-regulatory region sequence-specific DNA binding"/>
    <property type="evidence" value="ECO:0007669"/>
    <property type="project" value="TreeGrafter"/>
</dbReference>
<keyword evidence="2" id="KW-0677">Repeat</keyword>
<feature type="region of interest" description="Disordered" evidence="6">
    <location>
        <begin position="155"/>
        <end position="184"/>
    </location>
</feature>
<evidence type="ECO:0000256" key="5">
    <source>
        <dbReference type="PROSITE-ProRule" id="PRU00042"/>
    </source>
</evidence>
<accession>A0A6A4VW26</accession>
<dbReference type="FunFam" id="3.30.160.60:FF:000100">
    <property type="entry name" value="Zinc finger 45-like"/>
    <property type="match status" value="1"/>
</dbReference>
<dbReference type="Pfam" id="PF00096">
    <property type="entry name" value="zf-C2H2"/>
    <property type="match status" value="2"/>
</dbReference>
<dbReference type="PROSITE" id="PS50157">
    <property type="entry name" value="ZINC_FINGER_C2H2_2"/>
    <property type="match status" value="3"/>
</dbReference>
<dbReference type="GO" id="GO:0008270">
    <property type="term" value="F:zinc ion binding"/>
    <property type="evidence" value="ECO:0007669"/>
    <property type="project" value="UniProtKB-KW"/>
</dbReference>
<keyword evidence="1" id="KW-0479">Metal-binding</keyword>
<feature type="domain" description="C2H2-type" evidence="7">
    <location>
        <begin position="296"/>
        <end position="329"/>
    </location>
</feature>
<evidence type="ECO:0000313" key="9">
    <source>
        <dbReference type="Proteomes" id="UP000440578"/>
    </source>
</evidence>
<evidence type="ECO:0000256" key="4">
    <source>
        <dbReference type="ARBA" id="ARBA00022833"/>
    </source>
</evidence>
<dbReference type="OrthoDB" id="7327383at2759"/>
<dbReference type="FunFam" id="3.30.160.60:FF:000262">
    <property type="entry name" value="PR domain zinc finger protein 1"/>
    <property type="match status" value="1"/>
</dbReference>
<keyword evidence="4" id="KW-0862">Zinc</keyword>
<keyword evidence="9" id="KW-1185">Reference proteome</keyword>
<feature type="domain" description="C2H2-type" evidence="7">
    <location>
        <begin position="268"/>
        <end position="295"/>
    </location>
</feature>
<evidence type="ECO:0000256" key="1">
    <source>
        <dbReference type="ARBA" id="ARBA00022723"/>
    </source>
</evidence>
<feature type="compositionally biased region" description="Low complexity" evidence="6">
    <location>
        <begin position="43"/>
        <end position="53"/>
    </location>
</feature>
<dbReference type="FunFam" id="3.30.160.60:FF:000710">
    <property type="entry name" value="Zinc finger protein 768"/>
    <property type="match status" value="1"/>
</dbReference>
<dbReference type="PROSITE" id="PS00028">
    <property type="entry name" value="ZINC_FINGER_C2H2_1"/>
    <property type="match status" value="2"/>
</dbReference>
<feature type="compositionally biased region" description="Pro residues" evidence="6">
    <location>
        <begin position="119"/>
        <end position="130"/>
    </location>
</feature>
<dbReference type="AlphaFoldDB" id="A0A6A4VW26"/>
<evidence type="ECO:0000256" key="6">
    <source>
        <dbReference type="SAM" id="MobiDB-lite"/>
    </source>
</evidence>
<dbReference type="SUPFAM" id="SSF57667">
    <property type="entry name" value="beta-beta-alpha zinc fingers"/>
    <property type="match status" value="2"/>
</dbReference>
<protein>
    <submittedName>
        <fullName evidence="8">B lymphocyte-induced maturation protein 1</fullName>
    </submittedName>
</protein>
<dbReference type="SMART" id="SM00355">
    <property type="entry name" value="ZnF_C2H2"/>
    <property type="match status" value="3"/>
</dbReference>
<dbReference type="InterPro" id="IPR036236">
    <property type="entry name" value="Znf_C2H2_sf"/>
</dbReference>
<dbReference type="PANTHER" id="PTHR23235">
    <property type="entry name" value="KRUEPPEL-LIKE TRANSCRIPTION FACTOR"/>
    <property type="match status" value="1"/>
</dbReference>
<evidence type="ECO:0000256" key="3">
    <source>
        <dbReference type="ARBA" id="ARBA00022771"/>
    </source>
</evidence>
<dbReference type="EMBL" id="VIIS01001465">
    <property type="protein sequence ID" value="KAF0297853.1"/>
    <property type="molecule type" value="Genomic_DNA"/>
</dbReference>
<keyword evidence="3 5" id="KW-0863">Zinc-finger</keyword>
<dbReference type="Gene3D" id="3.30.160.60">
    <property type="entry name" value="Classic Zinc Finger"/>
    <property type="match status" value="3"/>
</dbReference>
<comment type="caution">
    <text evidence="8">The sequence shown here is derived from an EMBL/GenBank/DDBJ whole genome shotgun (WGS) entry which is preliminary data.</text>
</comment>
<organism evidence="8 9">
    <name type="scientific">Amphibalanus amphitrite</name>
    <name type="common">Striped barnacle</name>
    <name type="synonym">Balanus amphitrite</name>
    <dbReference type="NCBI Taxonomy" id="1232801"/>
    <lineage>
        <taxon>Eukaryota</taxon>
        <taxon>Metazoa</taxon>
        <taxon>Ecdysozoa</taxon>
        <taxon>Arthropoda</taxon>
        <taxon>Crustacea</taxon>
        <taxon>Multicrustacea</taxon>
        <taxon>Cirripedia</taxon>
        <taxon>Thoracica</taxon>
        <taxon>Thoracicalcarea</taxon>
        <taxon>Balanomorpha</taxon>
        <taxon>Balanoidea</taxon>
        <taxon>Balanidae</taxon>
        <taxon>Amphibalaninae</taxon>
        <taxon>Amphibalanus</taxon>
    </lineage>
</organism>
<evidence type="ECO:0000259" key="7">
    <source>
        <dbReference type="PROSITE" id="PS50157"/>
    </source>
</evidence>
<sequence length="342" mass="37386">MVAYDWCLITDLVAGDWFMTGGTSAPTRPTPGLPAGRRRGSVRARGSQSRSGPPRAPAPPCRARQGRSSDEGCTSHDSLTDSSRPGTSSDEDTDNSFVLDCSRPTQRPRRTRNCHRPAPEPPARPGTPRPPLRHREHSNEFHMVKIKMSKVYHISSQNEAARRREASVSELVPPPAHRPPPLARSVSATLTGERRLLPAATSTMPRPPSAGEPFKPAAFGAALLPLDDRHSPPECGERPHKCHMCGKRFSSTSNLKTHMRIHSGERPYACNQCPSRFTQLVHLKLHLWLHTGERPFVCTSCGRRYVSTSGLRSHQKTSFCGRLAPAEAPGGPAGTPPAPQWG</sequence>
<reference evidence="8 9" key="1">
    <citation type="submission" date="2019-07" db="EMBL/GenBank/DDBJ databases">
        <title>Draft genome assembly of a fouling barnacle, Amphibalanus amphitrite (Darwin, 1854): The first reference genome for Thecostraca.</title>
        <authorList>
            <person name="Kim W."/>
        </authorList>
    </citation>
    <scope>NUCLEOTIDE SEQUENCE [LARGE SCALE GENOMIC DNA]</scope>
    <source>
        <strain evidence="8">SNU_AA5</strain>
        <tissue evidence="8">Soma without cirri and trophi</tissue>
    </source>
</reference>
<feature type="compositionally biased region" description="Polar residues" evidence="6">
    <location>
        <begin position="75"/>
        <end position="88"/>
    </location>
</feature>
<feature type="domain" description="C2H2-type" evidence="7">
    <location>
        <begin position="240"/>
        <end position="267"/>
    </location>
</feature>
<feature type="compositionally biased region" description="Basic residues" evidence="6">
    <location>
        <begin position="106"/>
        <end position="115"/>
    </location>
</feature>
<dbReference type="Proteomes" id="UP000440578">
    <property type="component" value="Unassembled WGS sequence"/>
</dbReference>
<dbReference type="PANTHER" id="PTHR23235:SF120">
    <property type="entry name" value="KRUPPEL-LIKE FACTOR 15"/>
    <property type="match status" value="1"/>
</dbReference>
<gene>
    <name evidence="8" type="primary">blmp-1</name>
    <name evidence="8" type="ORF">FJT64_000523</name>
</gene>
<evidence type="ECO:0000313" key="8">
    <source>
        <dbReference type="EMBL" id="KAF0297853.1"/>
    </source>
</evidence>
<dbReference type="InterPro" id="IPR013087">
    <property type="entry name" value="Znf_C2H2_type"/>
</dbReference>
<feature type="region of interest" description="Disordered" evidence="6">
    <location>
        <begin position="22"/>
        <end position="134"/>
    </location>
</feature>
<feature type="compositionally biased region" description="Pro residues" evidence="6">
    <location>
        <begin position="172"/>
        <end position="182"/>
    </location>
</feature>
<dbReference type="GO" id="GO:0000981">
    <property type="term" value="F:DNA-binding transcription factor activity, RNA polymerase II-specific"/>
    <property type="evidence" value="ECO:0007669"/>
    <property type="project" value="TreeGrafter"/>
</dbReference>
<evidence type="ECO:0000256" key="2">
    <source>
        <dbReference type="ARBA" id="ARBA00022737"/>
    </source>
</evidence>
<name>A0A6A4VW26_AMPAM</name>